<comment type="similarity">
    <text evidence="1 6">Belongs to the PAPS reductase family. CysD subfamily.</text>
</comment>
<evidence type="ECO:0000313" key="10">
    <source>
        <dbReference type="Proteomes" id="UP000027997"/>
    </source>
</evidence>
<dbReference type="GO" id="GO:0070814">
    <property type="term" value="P:hydrogen sulfide biosynthetic process"/>
    <property type="evidence" value="ECO:0007669"/>
    <property type="project" value="UniProtKB-UniRule"/>
</dbReference>
<sequence>MSDQHFNHLKQLEAESIHIIREVAAEFENPVMLYSVGKDSAVMLHLAMKAFYPGKPPFPLLHVDTTWKFREMIEFRDQRVKDLGLELLVHTNPEGLEQGVGPFTHGSAKHTDVMKTQALKQALDKYGFDAAFGGARRDEEKSRAKERVYSFRDKNHRWDPKNQRPELWNIYNSQVEKGESIRVFPLSNWTELDIWQYIHLEEIPIVPLYLSKERPVVERDGNLIMVDDDRIPLNPGEEPQMRKVRFRTLGCYPLTGAVESEADTLTDVIQEMLLTRTSERQGRVIDHDSAGSMEKKKQEGYF</sequence>
<dbReference type="NCBIfam" id="NF009214">
    <property type="entry name" value="PRK12563.1"/>
    <property type="match status" value="1"/>
</dbReference>
<dbReference type="AlphaFoldDB" id="A0A081KFU6"/>
<proteinExistence type="inferred from homology"/>
<gene>
    <name evidence="6" type="primary">cysD</name>
    <name evidence="9" type="ORF">GV64_21930</name>
</gene>
<dbReference type="InterPro" id="IPR002500">
    <property type="entry name" value="PAPS_reduct_dom"/>
</dbReference>
<dbReference type="NCBIfam" id="NF003587">
    <property type="entry name" value="PRK05253.1"/>
    <property type="match status" value="1"/>
</dbReference>
<dbReference type="GO" id="GO:0004781">
    <property type="term" value="F:sulfate adenylyltransferase (ATP) activity"/>
    <property type="evidence" value="ECO:0007669"/>
    <property type="project" value="UniProtKB-UniRule"/>
</dbReference>
<dbReference type="RefSeq" id="WP_020581736.1">
    <property type="nucleotide sequence ID" value="NZ_JOJP01000001.1"/>
</dbReference>
<dbReference type="Gene3D" id="3.40.50.620">
    <property type="entry name" value="HUPs"/>
    <property type="match status" value="1"/>
</dbReference>
<comment type="caution">
    <text evidence="9">The sequence shown here is derived from an EMBL/GenBank/DDBJ whole genome shotgun (WGS) entry which is preliminary data.</text>
</comment>
<dbReference type="EC" id="2.7.7.4" evidence="6"/>
<dbReference type="InterPro" id="IPR050128">
    <property type="entry name" value="Sulfate_adenylyltrnsfr_sub2"/>
</dbReference>
<evidence type="ECO:0000256" key="7">
    <source>
        <dbReference type="SAM" id="MobiDB-lite"/>
    </source>
</evidence>
<dbReference type="PANTHER" id="PTHR43196">
    <property type="entry name" value="SULFATE ADENYLYLTRANSFERASE SUBUNIT 2"/>
    <property type="match status" value="1"/>
</dbReference>
<dbReference type="UniPathway" id="UPA00140">
    <property type="reaction ID" value="UER00204"/>
</dbReference>
<protein>
    <recommendedName>
        <fullName evidence="6">Sulfate adenylyltransferase subunit 2</fullName>
        <ecNumber evidence="6">2.7.7.4</ecNumber>
    </recommendedName>
    <alternativeName>
        <fullName evidence="6">ATP-sulfurylase small subunit</fullName>
    </alternativeName>
    <alternativeName>
        <fullName evidence="6">Sulfate adenylate transferase</fullName>
        <shortName evidence="6">SAT</shortName>
    </alternativeName>
</protein>
<dbReference type="Proteomes" id="UP000027997">
    <property type="component" value="Unassembled WGS sequence"/>
</dbReference>
<evidence type="ECO:0000256" key="1">
    <source>
        <dbReference type="ARBA" id="ARBA00008885"/>
    </source>
</evidence>
<evidence type="ECO:0000256" key="6">
    <source>
        <dbReference type="HAMAP-Rule" id="MF_00064"/>
    </source>
</evidence>
<dbReference type="CDD" id="cd23946">
    <property type="entry name" value="Sulfate_adenylyltransferase_2"/>
    <property type="match status" value="1"/>
</dbReference>
<dbReference type="GO" id="GO:0005524">
    <property type="term" value="F:ATP binding"/>
    <property type="evidence" value="ECO:0007669"/>
    <property type="project" value="UniProtKB-KW"/>
</dbReference>
<evidence type="ECO:0000256" key="5">
    <source>
        <dbReference type="ARBA" id="ARBA00022840"/>
    </source>
</evidence>
<dbReference type="PIRSF" id="PIRSF002936">
    <property type="entry name" value="CysDAde_trans"/>
    <property type="match status" value="1"/>
</dbReference>
<dbReference type="GO" id="GO:0000103">
    <property type="term" value="P:sulfate assimilation"/>
    <property type="evidence" value="ECO:0007669"/>
    <property type="project" value="UniProtKB-UniRule"/>
</dbReference>
<evidence type="ECO:0000259" key="8">
    <source>
        <dbReference type="Pfam" id="PF01507"/>
    </source>
</evidence>
<comment type="pathway">
    <text evidence="6">Sulfur metabolism; hydrogen sulfide biosynthesis; sulfite from sulfate: step 1/3.</text>
</comment>
<dbReference type="NCBIfam" id="TIGR02039">
    <property type="entry name" value="CysD"/>
    <property type="match status" value="1"/>
</dbReference>
<keyword evidence="5 6" id="KW-0067">ATP-binding</keyword>
<evidence type="ECO:0000256" key="2">
    <source>
        <dbReference type="ARBA" id="ARBA00022679"/>
    </source>
</evidence>
<comment type="catalytic activity">
    <reaction evidence="6">
        <text>sulfate + ATP + H(+) = adenosine 5'-phosphosulfate + diphosphate</text>
        <dbReference type="Rhea" id="RHEA:18133"/>
        <dbReference type="ChEBI" id="CHEBI:15378"/>
        <dbReference type="ChEBI" id="CHEBI:16189"/>
        <dbReference type="ChEBI" id="CHEBI:30616"/>
        <dbReference type="ChEBI" id="CHEBI:33019"/>
        <dbReference type="ChEBI" id="CHEBI:58243"/>
        <dbReference type="EC" id="2.7.7.4"/>
    </reaction>
</comment>
<dbReference type="InterPro" id="IPR014729">
    <property type="entry name" value="Rossmann-like_a/b/a_fold"/>
</dbReference>
<dbReference type="PANTHER" id="PTHR43196:SF1">
    <property type="entry name" value="SULFATE ADENYLYLTRANSFERASE SUBUNIT 2"/>
    <property type="match status" value="1"/>
</dbReference>
<keyword evidence="3 6" id="KW-0548">Nucleotidyltransferase</keyword>
<dbReference type="STRING" id="305900.GV64_21930"/>
<evidence type="ECO:0000313" key="9">
    <source>
        <dbReference type="EMBL" id="KEI73022.1"/>
    </source>
</evidence>
<dbReference type="Pfam" id="PF01507">
    <property type="entry name" value="PAPS_reduct"/>
    <property type="match status" value="1"/>
</dbReference>
<accession>A0A081KFU6</accession>
<evidence type="ECO:0000256" key="4">
    <source>
        <dbReference type="ARBA" id="ARBA00022741"/>
    </source>
</evidence>
<keyword evidence="10" id="KW-1185">Reference proteome</keyword>
<keyword evidence="2 6" id="KW-0808">Transferase</keyword>
<dbReference type="InterPro" id="IPR011784">
    <property type="entry name" value="SO4_adenylTrfase_ssu"/>
</dbReference>
<comment type="subunit">
    <text evidence="6">Heterodimer composed of CysD, the smaller subunit, and CysN.</text>
</comment>
<dbReference type="eggNOG" id="COG0175">
    <property type="taxonomic scope" value="Bacteria"/>
</dbReference>
<organism evidence="9 10">
    <name type="scientific">Endozoicomonas elysicola</name>
    <dbReference type="NCBI Taxonomy" id="305900"/>
    <lineage>
        <taxon>Bacteria</taxon>
        <taxon>Pseudomonadati</taxon>
        <taxon>Pseudomonadota</taxon>
        <taxon>Gammaproteobacteria</taxon>
        <taxon>Oceanospirillales</taxon>
        <taxon>Endozoicomonadaceae</taxon>
        <taxon>Endozoicomonas</taxon>
    </lineage>
</organism>
<dbReference type="EMBL" id="JOJP01000001">
    <property type="protein sequence ID" value="KEI73022.1"/>
    <property type="molecule type" value="Genomic_DNA"/>
</dbReference>
<evidence type="ECO:0000256" key="3">
    <source>
        <dbReference type="ARBA" id="ARBA00022695"/>
    </source>
</evidence>
<comment type="function">
    <text evidence="6">With CysN forms the ATP sulfurylase (ATPS) that catalyzes the adenylation of sulfate producing adenosine 5'-phosphosulfate (APS) and diphosphate, the first enzymatic step in sulfur assimilation pathway. APS synthesis involves the formation of a high-energy phosphoric-sulfuric acid anhydride bond driven by GTP hydrolysis by CysN coupled to ATP hydrolysis by CysD.</text>
</comment>
<name>A0A081KFU6_9GAMM</name>
<dbReference type="FunFam" id="3.40.50.620:FF:000002">
    <property type="entry name" value="Sulfate adenylyltransferase subunit 2"/>
    <property type="match status" value="1"/>
</dbReference>
<feature type="domain" description="Phosphoadenosine phosphosulphate reductase" evidence="8">
    <location>
        <begin position="29"/>
        <end position="256"/>
    </location>
</feature>
<feature type="region of interest" description="Disordered" evidence="7">
    <location>
        <begin position="280"/>
        <end position="302"/>
    </location>
</feature>
<reference evidence="9 10" key="1">
    <citation type="submission" date="2014-06" db="EMBL/GenBank/DDBJ databases">
        <title>Whole Genome Sequences of Three Symbiotic Endozoicomonas Bacteria.</title>
        <authorList>
            <person name="Neave M.J."/>
            <person name="Apprill A."/>
            <person name="Voolstra C.R."/>
        </authorList>
    </citation>
    <scope>NUCLEOTIDE SEQUENCE [LARGE SCALE GENOMIC DNA]</scope>
    <source>
        <strain evidence="9 10">DSM 22380</strain>
    </source>
</reference>
<keyword evidence="4 6" id="KW-0547">Nucleotide-binding</keyword>
<dbReference type="SUPFAM" id="SSF52402">
    <property type="entry name" value="Adenine nucleotide alpha hydrolases-like"/>
    <property type="match status" value="1"/>
</dbReference>
<dbReference type="HAMAP" id="MF_00064">
    <property type="entry name" value="Sulf_adenylyltr_sub2"/>
    <property type="match status" value="1"/>
</dbReference>